<dbReference type="UniPathway" id="UPA00115">
    <property type="reaction ID" value="UER00412"/>
</dbReference>
<dbReference type="EC" id="5.3.1.6" evidence="3"/>
<comment type="function">
    <text evidence="3">Catalyzes the reversible conversion of ribose-5-phosphate to ribulose 5-phosphate.</text>
</comment>
<proteinExistence type="inferred from homology"/>
<comment type="catalytic activity">
    <reaction evidence="1 3">
        <text>aldehydo-D-ribose 5-phosphate = D-ribulose 5-phosphate</text>
        <dbReference type="Rhea" id="RHEA:14657"/>
        <dbReference type="ChEBI" id="CHEBI:58121"/>
        <dbReference type="ChEBI" id="CHEBI:58273"/>
        <dbReference type="EC" id="5.3.1.6"/>
    </reaction>
</comment>
<keyword evidence="2 3" id="KW-0413">Isomerase</keyword>
<feature type="binding site" evidence="3">
    <location>
        <begin position="85"/>
        <end position="88"/>
    </location>
    <ligand>
        <name>substrate</name>
    </ligand>
</feature>
<evidence type="ECO:0000313" key="5">
    <source>
        <dbReference type="Proteomes" id="UP000078389"/>
    </source>
</evidence>
<comment type="similarity">
    <text evidence="3">Belongs to the ribose 5-phosphate isomerase family.</text>
</comment>
<dbReference type="HAMAP" id="MF_00170">
    <property type="entry name" value="Rib_5P_isom_A"/>
    <property type="match status" value="1"/>
</dbReference>
<feature type="binding site" evidence="3">
    <location>
        <begin position="30"/>
        <end position="33"/>
    </location>
    <ligand>
        <name>substrate</name>
    </ligand>
</feature>
<dbReference type="InterPro" id="IPR037171">
    <property type="entry name" value="NagB/RpiA_transferase-like"/>
</dbReference>
<dbReference type="Proteomes" id="UP000078389">
    <property type="component" value="Unassembled WGS sequence"/>
</dbReference>
<dbReference type="OrthoDB" id="5870696at2"/>
<dbReference type="NCBIfam" id="NF001924">
    <property type="entry name" value="PRK00702.1"/>
    <property type="match status" value="1"/>
</dbReference>
<dbReference type="InterPro" id="IPR020672">
    <property type="entry name" value="Ribose5P_isomerase_typA_subgr"/>
</dbReference>
<gene>
    <name evidence="3" type="primary">rpiA</name>
    <name evidence="4" type="ORF">A3840_18775</name>
</gene>
<evidence type="ECO:0000256" key="2">
    <source>
        <dbReference type="ARBA" id="ARBA00023235"/>
    </source>
</evidence>
<evidence type="ECO:0000313" key="4">
    <source>
        <dbReference type="EMBL" id="OAM72969.1"/>
    </source>
</evidence>
<dbReference type="PANTHER" id="PTHR11934">
    <property type="entry name" value="RIBOSE-5-PHOSPHATE ISOMERASE"/>
    <property type="match status" value="1"/>
</dbReference>
<comment type="pathway">
    <text evidence="3">Carbohydrate degradation; pentose phosphate pathway; D-ribose 5-phosphate from D-ribulose 5-phosphate (non-oxidative stage): step 1/1.</text>
</comment>
<dbReference type="PANTHER" id="PTHR11934:SF0">
    <property type="entry name" value="RIBOSE-5-PHOSPHATE ISOMERASE"/>
    <property type="match status" value="1"/>
</dbReference>
<organism evidence="4 5">
    <name type="scientific">Devosia elaeis</name>
    <dbReference type="NCBI Taxonomy" id="1770058"/>
    <lineage>
        <taxon>Bacteria</taxon>
        <taxon>Pseudomonadati</taxon>
        <taxon>Pseudomonadota</taxon>
        <taxon>Alphaproteobacteria</taxon>
        <taxon>Hyphomicrobiales</taxon>
        <taxon>Devosiaceae</taxon>
        <taxon>Devosia</taxon>
    </lineage>
</organism>
<dbReference type="Pfam" id="PF06026">
    <property type="entry name" value="Rib_5-P_isom_A"/>
    <property type="match status" value="1"/>
</dbReference>
<accession>A0A178HKC4</accession>
<evidence type="ECO:0000256" key="1">
    <source>
        <dbReference type="ARBA" id="ARBA00001713"/>
    </source>
</evidence>
<dbReference type="NCBIfam" id="TIGR00021">
    <property type="entry name" value="rpiA"/>
    <property type="match status" value="1"/>
</dbReference>
<dbReference type="RefSeq" id="WP_067460760.1">
    <property type="nucleotide sequence ID" value="NZ_LVVY01000151.1"/>
</dbReference>
<dbReference type="GO" id="GO:0005829">
    <property type="term" value="C:cytosol"/>
    <property type="evidence" value="ECO:0007669"/>
    <property type="project" value="TreeGrafter"/>
</dbReference>
<dbReference type="InterPro" id="IPR004788">
    <property type="entry name" value="Ribose5P_isomerase_type_A"/>
</dbReference>
<dbReference type="GO" id="GO:0009052">
    <property type="term" value="P:pentose-phosphate shunt, non-oxidative branch"/>
    <property type="evidence" value="ECO:0007669"/>
    <property type="project" value="UniProtKB-UniRule"/>
</dbReference>
<dbReference type="STRING" id="1770058.A3840_18775"/>
<feature type="binding site" evidence="3">
    <location>
        <begin position="98"/>
        <end position="101"/>
    </location>
    <ligand>
        <name>substrate</name>
    </ligand>
</feature>
<dbReference type="FunFam" id="3.40.50.1360:FF:000001">
    <property type="entry name" value="Ribose-5-phosphate isomerase A"/>
    <property type="match status" value="1"/>
</dbReference>
<dbReference type="EMBL" id="LVVY01000151">
    <property type="protein sequence ID" value="OAM72969.1"/>
    <property type="molecule type" value="Genomic_DNA"/>
</dbReference>
<sequence length="236" mass="25355">MITQDDAKKLAGQLVIERFVRPGMKLGLGSGTTSHFFVRELAKYVADGLELTCTTTSSHTTRLAEEVGIQITPINDIGVIDLTIDGPDEIDNQFRMIKGGGACLLWEKIVAHASVQMITICDETKIVPQLGAFPLPVEVVKFGWVQTARLVAQTLQDHGVSGADIVRRERDGDVVSTDSGNIILDCHCGRIDQPEALELALNAIPGVVENGLFTGESAGMVVGRLDGTATVTMRRS</sequence>
<comment type="caution">
    <text evidence="4">The sequence shown here is derived from an EMBL/GenBank/DDBJ whole genome shotgun (WGS) entry which is preliminary data.</text>
</comment>
<comment type="subunit">
    <text evidence="3">Homodimer.</text>
</comment>
<dbReference type="GO" id="GO:0006014">
    <property type="term" value="P:D-ribose metabolic process"/>
    <property type="evidence" value="ECO:0007669"/>
    <property type="project" value="TreeGrafter"/>
</dbReference>
<protein>
    <recommendedName>
        <fullName evidence="3">Ribose-5-phosphate isomerase A</fullName>
        <ecNumber evidence="3">5.3.1.6</ecNumber>
    </recommendedName>
    <alternativeName>
        <fullName evidence="3">Phosphoriboisomerase A</fullName>
        <shortName evidence="3">PRI</shortName>
    </alternativeName>
</protein>
<dbReference type="AlphaFoldDB" id="A0A178HKC4"/>
<dbReference type="SUPFAM" id="SSF75445">
    <property type="entry name" value="D-ribose-5-phosphate isomerase (RpiA), lid domain"/>
    <property type="match status" value="1"/>
</dbReference>
<feature type="binding site" evidence="3">
    <location>
        <position position="125"/>
    </location>
    <ligand>
        <name>substrate</name>
    </ligand>
</feature>
<keyword evidence="5" id="KW-1185">Reference proteome</keyword>
<dbReference type="SUPFAM" id="SSF100950">
    <property type="entry name" value="NagB/RpiA/CoA transferase-like"/>
    <property type="match status" value="1"/>
</dbReference>
<dbReference type="Gene3D" id="3.40.50.1360">
    <property type="match status" value="1"/>
</dbReference>
<evidence type="ECO:0000256" key="3">
    <source>
        <dbReference type="HAMAP-Rule" id="MF_00170"/>
    </source>
</evidence>
<dbReference type="GO" id="GO:0004751">
    <property type="term" value="F:ribose-5-phosphate isomerase activity"/>
    <property type="evidence" value="ECO:0007669"/>
    <property type="project" value="UniProtKB-UniRule"/>
</dbReference>
<dbReference type="CDD" id="cd01398">
    <property type="entry name" value="RPI_A"/>
    <property type="match status" value="1"/>
</dbReference>
<reference evidence="4 5" key="1">
    <citation type="submission" date="2016-03" db="EMBL/GenBank/DDBJ databases">
        <title>Genome sequencing of Devosia sp. S37.</title>
        <authorList>
            <person name="Mohd Nor M."/>
        </authorList>
    </citation>
    <scope>NUCLEOTIDE SEQUENCE [LARGE SCALE GENOMIC DNA]</scope>
    <source>
        <strain evidence="4 5">S37</strain>
    </source>
</reference>
<dbReference type="Gene3D" id="3.30.70.260">
    <property type="match status" value="1"/>
</dbReference>
<feature type="active site" description="Proton acceptor" evidence="3">
    <location>
        <position position="107"/>
    </location>
</feature>
<name>A0A178HKC4_9HYPH</name>